<dbReference type="Proteomes" id="UP000285120">
    <property type="component" value="Unassembled WGS sequence"/>
</dbReference>
<evidence type="ECO:0000313" key="6">
    <source>
        <dbReference type="Proteomes" id="UP000285120"/>
    </source>
</evidence>
<keyword evidence="2" id="KW-0285">Flavoprotein</keyword>
<keyword evidence="3" id="KW-0274">FAD</keyword>
<accession>A0A419V5K0</accession>
<dbReference type="PRINTS" id="PR00420">
    <property type="entry name" value="RNGMNOXGNASE"/>
</dbReference>
<dbReference type="GO" id="GO:0071949">
    <property type="term" value="F:FAD binding"/>
    <property type="evidence" value="ECO:0007669"/>
    <property type="project" value="InterPro"/>
</dbReference>
<proteinExistence type="predicted"/>
<evidence type="ECO:0000256" key="3">
    <source>
        <dbReference type="ARBA" id="ARBA00022827"/>
    </source>
</evidence>
<dbReference type="PANTHER" id="PTHR43004:SF19">
    <property type="entry name" value="BINDING MONOOXYGENASE, PUTATIVE (JCVI)-RELATED"/>
    <property type="match status" value="1"/>
</dbReference>
<gene>
    <name evidence="5" type="ORF">ATL39_0963</name>
</gene>
<sequence>MTAGSTERKGILMNKQEVIIIGAGPTGLTLALELSRYHIPFRIIAKDSGPGEASRAMAVVPRTLEFYRQFGIDQEVINNGIKLDNILVRVEGEEKAKVNFQQLGGDLSPYPFVLTYPQDDHEAFLIEKLKKQGTEIEWGTELVSFSHHAEGTTAIVKKEGQLEEIQSAYLVGCDGASSVVRTELDIDFKGGTYPQIFCVIDIEGEGEAISSRSMNMCFSGDEFAIFMPVRSSGTTRLISIIPKELQDQGKTSFEEIKPFLESAFKVRIDKVNWYSTYSVHHRVAERFQKGRVFLAGDAAHIHSPAGGQGMNTGIGDAVNLGWKLASVIQKRADATVLETYSPERRDFAKVLVASTDRAFTRIVAKDKPSKLLRKNIIPAGIPLLNYSAFIRRIVFNILSQIRVNYKKSELSYGHKNRLYAGQRLPYTGYNYDALKEMDWQIHIYGQASASMKEFASTHHITLFEWVWNKRAAKAGLVEDALCFIRPDGHIGFLSEYQDTHELKAYMREHGIVTEAAISSTME</sequence>
<name>A0A419V5K0_9BACL</name>
<protein>
    <submittedName>
        <fullName evidence="5">2-polyprenyl-6-methoxyphenol hydroxylase-like FAD-dependent oxidoreductase</fullName>
    </submittedName>
</protein>
<dbReference type="Gene3D" id="3.50.50.60">
    <property type="entry name" value="FAD/NAD(P)-binding domain"/>
    <property type="match status" value="1"/>
</dbReference>
<dbReference type="Pfam" id="PF01494">
    <property type="entry name" value="FAD_binding_3"/>
    <property type="match status" value="1"/>
</dbReference>
<dbReference type="Gene3D" id="3.30.70.2450">
    <property type="match status" value="1"/>
</dbReference>
<organism evidence="5 6">
    <name type="scientific">Sinobaca qinghaiensis</name>
    <dbReference type="NCBI Taxonomy" id="342944"/>
    <lineage>
        <taxon>Bacteria</taxon>
        <taxon>Bacillati</taxon>
        <taxon>Bacillota</taxon>
        <taxon>Bacilli</taxon>
        <taxon>Bacillales</taxon>
        <taxon>Sporolactobacillaceae</taxon>
        <taxon>Sinobaca</taxon>
    </lineage>
</organism>
<dbReference type="PANTHER" id="PTHR43004">
    <property type="entry name" value="TRK SYSTEM POTASSIUM UPTAKE PROTEIN"/>
    <property type="match status" value="1"/>
</dbReference>
<evidence type="ECO:0000256" key="2">
    <source>
        <dbReference type="ARBA" id="ARBA00022630"/>
    </source>
</evidence>
<dbReference type="AlphaFoldDB" id="A0A419V5K0"/>
<dbReference type="OrthoDB" id="9766816at2"/>
<evidence type="ECO:0000313" key="5">
    <source>
        <dbReference type="EMBL" id="RKD75264.1"/>
    </source>
</evidence>
<comment type="caution">
    <text evidence="5">The sequence shown here is derived from an EMBL/GenBank/DDBJ whole genome shotgun (WGS) entry which is preliminary data.</text>
</comment>
<dbReference type="GO" id="GO:0016709">
    <property type="term" value="F:oxidoreductase activity, acting on paired donors, with incorporation or reduction of molecular oxygen, NAD(P)H as one donor, and incorporation of one atom of oxygen"/>
    <property type="evidence" value="ECO:0007669"/>
    <property type="project" value="UniProtKB-ARBA"/>
</dbReference>
<reference evidence="5 6" key="1">
    <citation type="submission" date="2018-09" db="EMBL/GenBank/DDBJ databases">
        <title>Genomic Encyclopedia of Archaeal and Bacterial Type Strains, Phase II (KMG-II): from individual species to whole genera.</title>
        <authorList>
            <person name="Goeker M."/>
        </authorList>
    </citation>
    <scope>NUCLEOTIDE SEQUENCE [LARGE SCALE GENOMIC DNA]</scope>
    <source>
        <strain evidence="5 6">DSM 17008</strain>
    </source>
</reference>
<keyword evidence="6" id="KW-1185">Reference proteome</keyword>
<dbReference type="SUPFAM" id="SSF51905">
    <property type="entry name" value="FAD/NAD(P)-binding domain"/>
    <property type="match status" value="1"/>
</dbReference>
<dbReference type="EMBL" id="RAPK01000007">
    <property type="protein sequence ID" value="RKD75264.1"/>
    <property type="molecule type" value="Genomic_DNA"/>
</dbReference>
<dbReference type="InterPro" id="IPR002938">
    <property type="entry name" value="FAD-bd"/>
</dbReference>
<evidence type="ECO:0000259" key="4">
    <source>
        <dbReference type="Pfam" id="PF01494"/>
    </source>
</evidence>
<comment type="cofactor">
    <cofactor evidence="1">
        <name>FAD</name>
        <dbReference type="ChEBI" id="CHEBI:57692"/>
    </cofactor>
</comment>
<evidence type="ECO:0000256" key="1">
    <source>
        <dbReference type="ARBA" id="ARBA00001974"/>
    </source>
</evidence>
<dbReference type="InterPro" id="IPR050641">
    <property type="entry name" value="RIFMO-like"/>
</dbReference>
<feature type="domain" description="FAD-binding" evidence="4">
    <location>
        <begin position="17"/>
        <end position="353"/>
    </location>
</feature>
<dbReference type="InterPro" id="IPR036188">
    <property type="entry name" value="FAD/NAD-bd_sf"/>
</dbReference>